<feature type="repeat" description="ANK" evidence="1">
    <location>
        <begin position="79"/>
        <end position="111"/>
    </location>
</feature>
<dbReference type="InterPro" id="IPR036770">
    <property type="entry name" value="Ankyrin_rpt-contain_sf"/>
</dbReference>
<protein>
    <submittedName>
        <fullName evidence="2">Uncharacterized protein</fullName>
    </submittedName>
</protein>
<accession>A0A2K1R9A3</accession>
<name>A0A2K1R9A3_POPTR</name>
<feature type="repeat" description="ANK" evidence="1">
    <location>
        <begin position="113"/>
        <end position="135"/>
    </location>
</feature>
<dbReference type="EMBL" id="KZ623352">
    <property type="protein sequence ID" value="PNS23833.1"/>
    <property type="molecule type" value="Genomic_DNA"/>
</dbReference>
<reference evidence="2" key="2">
    <citation type="submission" date="2017-07" db="EMBL/GenBank/DDBJ databases">
        <title>WGS assembly of Populus trichocarpa.</title>
        <authorList>
            <person name="Tuskan G."/>
            <person name="Difazio S."/>
            <person name="Jansson S."/>
            <person name="Bohlmann J."/>
            <person name="Grigoriev I."/>
            <person name="Hellsten U."/>
            <person name="Putnam N."/>
            <person name="Ralph S."/>
            <person name="Rombauts S."/>
            <person name="Salamov A."/>
            <person name="Schein J."/>
            <person name="Sterck L."/>
            <person name="Aerts A."/>
            <person name="Bhalerao R."/>
            <person name="Bhalerao R."/>
            <person name="Blaudez D."/>
            <person name="Boerjan W."/>
            <person name="Brun A."/>
            <person name="Brunner A."/>
            <person name="Busov V."/>
            <person name="Campbell M."/>
            <person name="Carlson J."/>
            <person name="Chalot M."/>
            <person name="Chapman J."/>
            <person name="Chen G."/>
            <person name="Cooper D."/>
            <person name="Coutinho P."/>
            <person name="Couturier J."/>
            <person name="Covert S."/>
            <person name="Cronk Q."/>
            <person name="Cunningham R."/>
            <person name="Davis J."/>
            <person name="Degroeve S."/>
            <person name="Dejardin A."/>
            <person name="Depamphilis C."/>
            <person name="Detter J."/>
            <person name="Dirks B."/>
            <person name="Dubchak I."/>
            <person name="Duplessis S."/>
            <person name="Ehlting J."/>
            <person name="Ellis B."/>
            <person name="Gendler K."/>
            <person name="Goodstein D."/>
            <person name="Gribskov M."/>
            <person name="Grimwood J."/>
            <person name="Groover A."/>
            <person name="Gunter L."/>
            <person name="Hamberger B."/>
            <person name="Heinze B."/>
            <person name="Helariutta Y."/>
            <person name="Henrissat B."/>
            <person name="Holligan D."/>
            <person name="Holt R."/>
            <person name="Huang W."/>
            <person name="Islam-Faridi N."/>
            <person name="Jones S."/>
            <person name="Jones-Rhoades M."/>
            <person name="Jorgensen R."/>
            <person name="Joshi C."/>
            <person name="Kangasjarvi J."/>
            <person name="Karlsson J."/>
            <person name="Kelleher C."/>
            <person name="Kirkpatrick R."/>
            <person name="Kirst M."/>
            <person name="Kohler A."/>
            <person name="Kalluri U."/>
            <person name="Larimer F."/>
            <person name="Leebens-Mack J."/>
            <person name="Leple J."/>
            <person name="Locascio P."/>
            <person name="Lou Y."/>
            <person name="Lucas S."/>
            <person name="Martin F."/>
            <person name="Montanini B."/>
            <person name="Napoli C."/>
            <person name="Nelson D."/>
            <person name="Nelson C."/>
            <person name="Nieminen K."/>
            <person name="Nilsson O."/>
            <person name="Pereda V."/>
            <person name="Peter G."/>
            <person name="Philippe R."/>
            <person name="Pilate G."/>
            <person name="Poliakov A."/>
            <person name="Razumovskaya J."/>
            <person name="Richardson P."/>
            <person name="Rinaldi C."/>
            <person name="Ritland K."/>
            <person name="Rouze P."/>
            <person name="Ryaboy D."/>
            <person name="Schmutz J."/>
            <person name="Schrader J."/>
            <person name="Segerman B."/>
            <person name="Shin H."/>
            <person name="Siddiqui A."/>
            <person name="Sterky F."/>
            <person name="Terry A."/>
            <person name="Tsai C."/>
            <person name="Uberbacher E."/>
            <person name="Unneberg P."/>
            <person name="Vahala J."/>
            <person name="Wall K."/>
            <person name="Wessler S."/>
            <person name="Yang G."/>
            <person name="Yin T."/>
            <person name="Douglas C."/>
            <person name="Marra M."/>
            <person name="Sandberg G."/>
            <person name="Van De Peer Y."/>
            <person name="Rokhsar D."/>
        </authorList>
    </citation>
    <scope>NUCLEOTIDE SEQUENCE</scope>
    <source>
        <strain evidence="2">Nisqually-1</strain>
    </source>
</reference>
<organism evidence="2">
    <name type="scientific">Populus trichocarpa</name>
    <name type="common">Western balsam poplar</name>
    <name type="synonym">Populus balsamifera subsp. trichocarpa</name>
    <dbReference type="NCBI Taxonomy" id="3694"/>
    <lineage>
        <taxon>Eukaryota</taxon>
        <taxon>Viridiplantae</taxon>
        <taxon>Streptophyta</taxon>
        <taxon>Embryophyta</taxon>
        <taxon>Tracheophyta</taxon>
        <taxon>Spermatophyta</taxon>
        <taxon>Magnoliopsida</taxon>
        <taxon>eudicotyledons</taxon>
        <taxon>Gunneridae</taxon>
        <taxon>Pentapetalae</taxon>
        <taxon>rosids</taxon>
        <taxon>fabids</taxon>
        <taxon>Malpighiales</taxon>
        <taxon>Salicaceae</taxon>
        <taxon>Saliceae</taxon>
        <taxon>Populus</taxon>
    </lineage>
</organism>
<dbReference type="PROSITE" id="PS50088">
    <property type="entry name" value="ANK_REPEAT"/>
    <property type="match status" value="2"/>
</dbReference>
<sequence>MGSQIILEKPYGAAMSGDWKSMIDYYQEHFEYFFSPVTHSLDTLCTATKSNHLKIYFEIVKERAFFVTEEEFLVKQNKFGNTVLHEATIYGNYEAVRLLAERCADLLSIKNNYGETPLFTAAEFGEAEIVEFLIRSKPKQCVVYKNRLLSIHSKRSEDGLSILSAAIIGQHFGKDIEERSTAKNSLTKSSLSRKEEIPLLIATRYGIEEIVGEII</sequence>
<dbReference type="InParanoid" id="A0A2K1R9A3"/>
<dbReference type="SMART" id="SM00248">
    <property type="entry name" value="ANK"/>
    <property type="match status" value="2"/>
</dbReference>
<dbReference type="PANTHER" id="PTHR24121:SF29">
    <property type="match status" value="1"/>
</dbReference>
<evidence type="ECO:0000256" key="1">
    <source>
        <dbReference type="PROSITE-ProRule" id="PRU00023"/>
    </source>
</evidence>
<dbReference type="Pfam" id="PF12796">
    <property type="entry name" value="Ank_2"/>
    <property type="match status" value="1"/>
</dbReference>
<keyword evidence="1" id="KW-0040">ANK repeat</keyword>
<dbReference type="STRING" id="3694.A0A2K1R9A3"/>
<dbReference type="Gene3D" id="1.25.40.20">
    <property type="entry name" value="Ankyrin repeat-containing domain"/>
    <property type="match status" value="1"/>
</dbReference>
<proteinExistence type="predicted"/>
<dbReference type="PANTHER" id="PTHR24121">
    <property type="entry name" value="NO MECHANORECEPTOR POTENTIAL C, ISOFORM D-RELATED"/>
    <property type="match status" value="1"/>
</dbReference>
<dbReference type="PROSITE" id="PS50297">
    <property type="entry name" value="ANK_REP_REGION"/>
    <property type="match status" value="2"/>
</dbReference>
<dbReference type="SUPFAM" id="SSF48403">
    <property type="entry name" value="Ankyrin repeat"/>
    <property type="match status" value="1"/>
</dbReference>
<dbReference type="AlphaFoldDB" id="A0A2K1R9A3"/>
<gene>
    <name evidence="2" type="ORF">POPTR_T032100</name>
</gene>
<evidence type="ECO:0000313" key="2">
    <source>
        <dbReference type="EMBL" id="PNS23833.1"/>
    </source>
</evidence>
<reference evidence="2" key="1">
    <citation type="journal article" date="2006" name="Science">
        <title>The genome of black cottonwood, Populus trichocarpa (Torr. &amp; Gray).</title>
        <authorList>
            <person name="Tuskan G.A."/>
            <person name="Difazio S."/>
            <person name="Jansson S."/>
            <person name="Bohlmann J."/>
            <person name="Grigoriev I."/>
            <person name="Hellsten U."/>
            <person name="Putnam N."/>
            <person name="Ralph S."/>
            <person name="Rombauts S."/>
            <person name="Salamov A."/>
            <person name="Schein J."/>
            <person name="Sterck L."/>
            <person name="Aerts A."/>
            <person name="Bhalerao R.R."/>
            <person name="Bhalerao R.P."/>
            <person name="Blaudez D."/>
            <person name="Boerjan W."/>
            <person name="Brun A."/>
            <person name="Brunner A."/>
            <person name="Busov V."/>
            <person name="Campbell M."/>
            <person name="Carlson J."/>
            <person name="Chalot M."/>
            <person name="Chapman J."/>
            <person name="Chen G.L."/>
            <person name="Cooper D."/>
            <person name="Coutinho P.M."/>
            <person name="Couturier J."/>
            <person name="Covert S."/>
            <person name="Cronk Q."/>
            <person name="Cunningham R."/>
            <person name="Davis J."/>
            <person name="Degroeve S."/>
            <person name="Dejardin A."/>
            <person name="Depamphilis C."/>
            <person name="Detter J."/>
            <person name="Dirks B."/>
            <person name="Dubchak I."/>
            <person name="Duplessis S."/>
            <person name="Ehlting J."/>
            <person name="Ellis B."/>
            <person name="Gendler K."/>
            <person name="Goodstein D."/>
            <person name="Gribskov M."/>
            <person name="Grimwood J."/>
            <person name="Groover A."/>
            <person name="Gunter L."/>
            <person name="Hamberger B."/>
            <person name="Heinze B."/>
            <person name="Helariutta Y."/>
            <person name="Henrissat B."/>
            <person name="Holligan D."/>
            <person name="Holt R."/>
            <person name="Huang W."/>
            <person name="Islam-Faridi N."/>
            <person name="Jones S."/>
            <person name="Jones-Rhoades M."/>
            <person name="Jorgensen R."/>
            <person name="Joshi C."/>
            <person name="Kangasjarvi J."/>
            <person name="Karlsson J."/>
            <person name="Kelleher C."/>
            <person name="Kirkpatrick R."/>
            <person name="Kirst M."/>
            <person name="Kohler A."/>
            <person name="Kalluri U."/>
            <person name="Larimer F."/>
            <person name="Leebens-Mack J."/>
            <person name="Leple J.C."/>
            <person name="Locascio P."/>
            <person name="Lou Y."/>
            <person name="Lucas S."/>
            <person name="Martin F."/>
            <person name="Montanini B."/>
            <person name="Napoli C."/>
            <person name="Nelson D.R."/>
            <person name="Nelson C."/>
            <person name="Nieminen K."/>
            <person name="Nilsson O."/>
            <person name="Pereda V."/>
            <person name="Peter G."/>
            <person name="Philippe R."/>
            <person name="Pilate G."/>
            <person name="Poliakov A."/>
            <person name="Razumovskaya J."/>
            <person name="Richardson P."/>
            <person name="Rinaldi C."/>
            <person name="Ritland K."/>
            <person name="Rouze P."/>
            <person name="Ryaboy D."/>
            <person name="Schmutz J."/>
            <person name="Schrader J."/>
            <person name="Segerman B."/>
            <person name="Shin H."/>
            <person name="Siddiqui A."/>
            <person name="Sterky F."/>
            <person name="Terry A."/>
            <person name="Tsai C.J."/>
            <person name="Uberbacher E."/>
            <person name="Unneberg P."/>
            <person name="Vahala J."/>
            <person name="Wall K."/>
            <person name="Wessler S."/>
            <person name="Yang G."/>
            <person name="Yin T."/>
            <person name="Douglas C."/>
            <person name="Marra M."/>
            <person name="Sandberg G."/>
            <person name="Van de Peer Y."/>
            <person name="Rokhsar D."/>
        </authorList>
    </citation>
    <scope>NUCLEOTIDE SEQUENCE [LARGE SCALE GENOMIC DNA]</scope>
    <source>
        <strain evidence="2">Nisqually-1</strain>
    </source>
</reference>
<dbReference type="InterPro" id="IPR002110">
    <property type="entry name" value="Ankyrin_rpt"/>
</dbReference>